<evidence type="ECO:0000313" key="2">
    <source>
        <dbReference type="EMBL" id="KIO25312.1"/>
    </source>
</evidence>
<dbReference type="AlphaFoldDB" id="A0A0C3LV94"/>
<protein>
    <submittedName>
        <fullName evidence="2">Uncharacterized protein</fullName>
    </submittedName>
</protein>
<keyword evidence="3" id="KW-1185">Reference proteome</keyword>
<name>A0A0C3LV94_9AGAM</name>
<organism evidence="2 3">
    <name type="scientific">Tulasnella calospora MUT 4182</name>
    <dbReference type="NCBI Taxonomy" id="1051891"/>
    <lineage>
        <taxon>Eukaryota</taxon>
        <taxon>Fungi</taxon>
        <taxon>Dikarya</taxon>
        <taxon>Basidiomycota</taxon>
        <taxon>Agaricomycotina</taxon>
        <taxon>Agaricomycetes</taxon>
        <taxon>Cantharellales</taxon>
        <taxon>Tulasnellaceae</taxon>
        <taxon>Tulasnella</taxon>
    </lineage>
</organism>
<evidence type="ECO:0000313" key="3">
    <source>
        <dbReference type="Proteomes" id="UP000054248"/>
    </source>
</evidence>
<dbReference type="Proteomes" id="UP000054248">
    <property type="component" value="Unassembled WGS sequence"/>
</dbReference>
<evidence type="ECO:0000256" key="1">
    <source>
        <dbReference type="SAM" id="MobiDB-lite"/>
    </source>
</evidence>
<gene>
    <name evidence="2" type="ORF">M407DRAFT_25322</name>
</gene>
<feature type="compositionally biased region" description="Polar residues" evidence="1">
    <location>
        <begin position="79"/>
        <end position="93"/>
    </location>
</feature>
<reference evidence="2 3" key="1">
    <citation type="submission" date="2014-04" db="EMBL/GenBank/DDBJ databases">
        <authorList>
            <consortium name="DOE Joint Genome Institute"/>
            <person name="Kuo A."/>
            <person name="Girlanda M."/>
            <person name="Perotto S."/>
            <person name="Kohler A."/>
            <person name="Nagy L.G."/>
            <person name="Floudas D."/>
            <person name="Copeland A."/>
            <person name="Barry K.W."/>
            <person name="Cichocki N."/>
            <person name="Veneault-Fourrey C."/>
            <person name="LaButti K."/>
            <person name="Lindquist E.A."/>
            <person name="Lipzen A."/>
            <person name="Lundell T."/>
            <person name="Morin E."/>
            <person name="Murat C."/>
            <person name="Sun H."/>
            <person name="Tunlid A."/>
            <person name="Henrissat B."/>
            <person name="Grigoriev I.V."/>
            <person name="Hibbett D.S."/>
            <person name="Martin F."/>
            <person name="Nordberg H.P."/>
            <person name="Cantor M.N."/>
            <person name="Hua S.X."/>
        </authorList>
    </citation>
    <scope>NUCLEOTIDE SEQUENCE [LARGE SCALE GENOMIC DNA]</scope>
    <source>
        <strain evidence="2 3">MUT 4182</strain>
    </source>
</reference>
<proteinExistence type="predicted"/>
<feature type="compositionally biased region" description="Polar residues" evidence="1">
    <location>
        <begin position="17"/>
        <end position="35"/>
    </location>
</feature>
<dbReference type="EMBL" id="KN823044">
    <property type="protein sequence ID" value="KIO25312.1"/>
    <property type="molecule type" value="Genomic_DNA"/>
</dbReference>
<dbReference type="OrthoDB" id="3262845at2759"/>
<sequence>MLGKAIFARRAGHPATAPSSEFQLGPTVSSPSPFTQKLRKLKQVFKRSSSRDKDAPQSIAHPRQDLQVTAHPRQDLRTTTRPSQVRSATLTFL</sequence>
<feature type="region of interest" description="Disordered" evidence="1">
    <location>
        <begin position="1"/>
        <end position="93"/>
    </location>
</feature>
<reference evidence="3" key="2">
    <citation type="submission" date="2015-01" db="EMBL/GenBank/DDBJ databases">
        <title>Evolutionary Origins and Diversification of the Mycorrhizal Mutualists.</title>
        <authorList>
            <consortium name="DOE Joint Genome Institute"/>
            <consortium name="Mycorrhizal Genomics Consortium"/>
            <person name="Kohler A."/>
            <person name="Kuo A."/>
            <person name="Nagy L.G."/>
            <person name="Floudas D."/>
            <person name="Copeland A."/>
            <person name="Barry K.W."/>
            <person name="Cichocki N."/>
            <person name="Veneault-Fourrey C."/>
            <person name="LaButti K."/>
            <person name="Lindquist E.A."/>
            <person name="Lipzen A."/>
            <person name="Lundell T."/>
            <person name="Morin E."/>
            <person name="Murat C."/>
            <person name="Riley R."/>
            <person name="Ohm R."/>
            <person name="Sun H."/>
            <person name="Tunlid A."/>
            <person name="Henrissat B."/>
            <person name="Grigoriev I.V."/>
            <person name="Hibbett D.S."/>
            <person name="Martin F."/>
        </authorList>
    </citation>
    <scope>NUCLEOTIDE SEQUENCE [LARGE SCALE GENOMIC DNA]</scope>
    <source>
        <strain evidence="3">MUT 4182</strain>
    </source>
</reference>
<dbReference type="HOGENOM" id="CLU_2401280_0_0_1"/>
<accession>A0A0C3LV94</accession>